<dbReference type="Pfam" id="PF08432">
    <property type="entry name" value="Vfa1"/>
    <property type="match status" value="1"/>
</dbReference>
<protein>
    <submittedName>
        <fullName evidence="2">DEKNAAC100848</fullName>
    </submittedName>
</protein>
<accession>A0A448YGE4</accession>
<dbReference type="PANTHER" id="PTHR28218:SF1">
    <property type="entry name" value="VPS4-ASSOCIATED PROTEIN 1"/>
    <property type="match status" value="1"/>
</dbReference>
<reference evidence="2 3" key="1">
    <citation type="submission" date="2018-12" db="EMBL/GenBank/DDBJ databases">
        <authorList>
            <person name="Tiukova I."/>
            <person name="Dainat J."/>
        </authorList>
    </citation>
    <scope>NUCLEOTIDE SEQUENCE [LARGE SCALE GENOMIC DNA]</scope>
</reference>
<proteinExistence type="predicted"/>
<feature type="compositionally biased region" description="Basic and acidic residues" evidence="1">
    <location>
        <begin position="112"/>
        <end position="130"/>
    </location>
</feature>
<organism evidence="2 3">
    <name type="scientific">Brettanomyces naardenensis</name>
    <name type="common">Yeast</name>
    <dbReference type="NCBI Taxonomy" id="13370"/>
    <lineage>
        <taxon>Eukaryota</taxon>
        <taxon>Fungi</taxon>
        <taxon>Dikarya</taxon>
        <taxon>Ascomycota</taxon>
        <taxon>Saccharomycotina</taxon>
        <taxon>Pichiomycetes</taxon>
        <taxon>Pichiales</taxon>
        <taxon>Pichiaceae</taxon>
        <taxon>Brettanomyces</taxon>
    </lineage>
</organism>
<dbReference type="GO" id="GO:0005768">
    <property type="term" value="C:endosome"/>
    <property type="evidence" value="ECO:0007669"/>
    <property type="project" value="TreeGrafter"/>
</dbReference>
<feature type="region of interest" description="Disordered" evidence="1">
    <location>
        <begin position="111"/>
        <end position="140"/>
    </location>
</feature>
<dbReference type="InterPro" id="IPR013640">
    <property type="entry name" value="Vfa1"/>
</dbReference>
<gene>
    <name evidence="2" type="ORF">BRENAR_LOCUS725</name>
</gene>
<dbReference type="PANTHER" id="PTHR28218">
    <property type="entry name" value="VPS4-ASSOCIATED PROTEIN 1"/>
    <property type="match status" value="1"/>
</dbReference>
<dbReference type="EMBL" id="CAACVR010000001">
    <property type="protein sequence ID" value="VEU19990.1"/>
    <property type="molecule type" value="Genomic_DNA"/>
</dbReference>
<evidence type="ECO:0000313" key="2">
    <source>
        <dbReference type="EMBL" id="VEU19990.1"/>
    </source>
</evidence>
<evidence type="ECO:0000256" key="1">
    <source>
        <dbReference type="SAM" id="MobiDB-lite"/>
    </source>
</evidence>
<evidence type="ECO:0000313" key="3">
    <source>
        <dbReference type="Proteomes" id="UP000290900"/>
    </source>
</evidence>
<dbReference type="OrthoDB" id="2158714at2759"/>
<sequence length="221" mass="25705">MSEELPFKNCYKVRRVAEGDSKSCVICFKASATVLITVNSKDFFYVCDSHLADRNFCTPVYQDNEGNLKDPDLAELKAEEAKLLRQLRHLETVRDSKNSQFSKLKGYLSWGGKKEDPETTKEEEGEHNNEKDDEPTSESDLTVEQLNKKIKEFTSGEIAAMKEKLLKFEKQYRMYKLDKVFYKNRLLLDYRRQKRARIQKSLQEGTLFPSLDSLPKLSKPK</sequence>
<dbReference type="InParanoid" id="A0A448YGE4"/>
<keyword evidence="3" id="KW-1185">Reference proteome</keyword>
<dbReference type="Proteomes" id="UP000290900">
    <property type="component" value="Unassembled WGS sequence"/>
</dbReference>
<dbReference type="AlphaFoldDB" id="A0A448YGE4"/>
<dbReference type="FunCoup" id="A0A448YGE4">
    <property type="interactions" value="11"/>
</dbReference>
<dbReference type="GO" id="GO:0007034">
    <property type="term" value="P:vacuolar transport"/>
    <property type="evidence" value="ECO:0007669"/>
    <property type="project" value="TreeGrafter"/>
</dbReference>
<name>A0A448YGE4_BRENA</name>